<gene>
    <name evidence="4" type="ORF">FN976_19790</name>
</gene>
<dbReference type="Pfam" id="PF25077">
    <property type="entry name" value="DUF7800"/>
    <property type="match status" value="1"/>
</dbReference>
<feature type="domain" description="PhoD-like phosphatase metallophosphatase" evidence="2">
    <location>
        <begin position="146"/>
        <end position="385"/>
    </location>
</feature>
<dbReference type="AlphaFoldDB" id="A0A562ZM83"/>
<dbReference type="InterPro" id="IPR018946">
    <property type="entry name" value="PhoD-like_MPP"/>
</dbReference>
<dbReference type="PANTHER" id="PTHR33987">
    <property type="entry name" value="CALCINEURIN-LIKE METALLO-PHOSPHOESTERASE SUPERFAMILY PROTEIN"/>
    <property type="match status" value="1"/>
</dbReference>
<dbReference type="Pfam" id="PF09423">
    <property type="entry name" value="PhoD"/>
    <property type="match status" value="1"/>
</dbReference>
<dbReference type="EMBL" id="VOBQ01000015">
    <property type="protein sequence ID" value="TWO69527.1"/>
    <property type="molecule type" value="Genomic_DNA"/>
</dbReference>
<name>A0A562ZM83_9BURK</name>
<feature type="signal peptide" evidence="1">
    <location>
        <begin position="1"/>
        <end position="22"/>
    </location>
</feature>
<protein>
    <submittedName>
        <fullName evidence="4">Phosphodiesterase</fullName>
    </submittedName>
</protein>
<proteinExistence type="predicted"/>
<dbReference type="RefSeq" id="WP_145894786.1">
    <property type="nucleotide sequence ID" value="NZ_VOBQ01000015.1"/>
</dbReference>
<dbReference type="InterPro" id="IPR038607">
    <property type="entry name" value="PhoD-like_sf"/>
</dbReference>
<comment type="caution">
    <text evidence="4">The sequence shown here is derived from an EMBL/GenBank/DDBJ whole genome shotgun (WGS) entry which is preliminary data.</text>
</comment>
<dbReference type="InterPro" id="IPR056702">
    <property type="entry name" value="DUF7800"/>
</dbReference>
<evidence type="ECO:0000256" key="1">
    <source>
        <dbReference type="SAM" id="SignalP"/>
    </source>
</evidence>
<dbReference type="Proteomes" id="UP000318199">
    <property type="component" value="Unassembled WGS sequence"/>
</dbReference>
<evidence type="ECO:0000313" key="4">
    <source>
        <dbReference type="EMBL" id="TWO69527.1"/>
    </source>
</evidence>
<sequence length="442" mass="49734">MRRLLIAMALAWAAHAAAQSLAAGPMVGATDMHGTTIWLQGTAPARAELEYWPVQEPTKTRRVSAQLQAADDHVAHVRIEGLEQATRYAYRLRLNGQPAGDVQHFRTQTRWQWRGQVEPPAFTALLGSCHYLNEPARDRDGNPFGAGYGIFSTMAARQPDLTLWLGDNSYLRENEWSSAEGIRYRFQADRAQAELQPLLRVGQHAAIWDDHDYGPDDSNSSYEFKQAALDMFKRYWANASWGLPGVPGIFGSFSFSDVDFFLLDNRWYRDADKDAHTKNKRMLGDAQVRWLKNALLQSTAPLKVVVGGSQFLANVSPRSEGWSRFPEERQDFMDWLAGNRLDGVLFFSGDKHHTELTKVERAGTYPLYDLTCSPLTAGAFPGAPDTARPDRIPGTMVPIRNFCSFTVDGPKTRRVITMKSFDAQGKELWSHQLEAQALRTPR</sequence>
<feature type="domain" description="DUF7800" evidence="3">
    <location>
        <begin position="19"/>
        <end position="99"/>
    </location>
</feature>
<keyword evidence="1" id="KW-0732">Signal</keyword>
<dbReference type="CDD" id="cd07389">
    <property type="entry name" value="MPP_PhoD"/>
    <property type="match status" value="1"/>
</dbReference>
<evidence type="ECO:0000259" key="3">
    <source>
        <dbReference type="Pfam" id="PF25077"/>
    </source>
</evidence>
<dbReference type="InterPro" id="IPR029052">
    <property type="entry name" value="Metallo-depent_PP-like"/>
</dbReference>
<keyword evidence="5" id="KW-1185">Reference proteome</keyword>
<dbReference type="SUPFAM" id="SSF56300">
    <property type="entry name" value="Metallo-dependent phosphatases"/>
    <property type="match status" value="1"/>
</dbReference>
<evidence type="ECO:0000313" key="5">
    <source>
        <dbReference type="Proteomes" id="UP000318199"/>
    </source>
</evidence>
<evidence type="ECO:0000259" key="2">
    <source>
        <dbReference type="Pfam" id="PF09423"/>
    </source>
</evidence>
<accession>A0A562ZM83</accession>
<feature type="chain" id="PRO_5022111460" evidence="1">
    <location>
        <begin position="23"/>
        <end position="442"/>
    </location>
</feature>
<reference evidence="4 5" key="1">
    <citation type="submission" date="2019-07" db="EMBL/GenBank/DDBJ databases">
        <title>Caenimonas sedimenti sp. nov., isolated from activated sludge.</title>
        <authorList>
            <person name="Xu J."/>
        </authorList>
    </citation>
    <scope>NUCLEOTIDE SEQUENCE [LARGE SCALE GENOMIC DNA]</scope>
    <source>
        <strain evidence="4 5">HX-9-20</strain>
    </source>
</reference>
<dbReference type="Gene3D" id="3.60.21.70">
    <property type="entry name" value="PhoD-like phosphatase"/>
    <property type="match status" value="1"/>
</dbReference>
<dbReference type="OrthoDB" id="327733at2"/>
<organism evidence="4 5">
    <name type="scientific">Caenimonas sedimenti</name>
    <dbReference type="NCBI Taxonomy" id="2596921"/>
    <lineage>
        <taxon>Bacteria</taxon>
        <taxon>Pseudomonadati</taxon>
        <taxon>Pseudomonadota</taxon>
        <taxon>Betaproteobacteria</taxon>
        <taxon>Burkholderiales</taxon>
        <taxon>Comamonadaceae</taxon>
        <taxon>Caenimonas</taxon>
    </lineage>
</organism>
<dbReference type="PANTHER" id="PTHR33987:SF1">
    <property type="entry name" value="CALCINEURIN-LIKE METALLO-PHOSPHOESTERASE SUPERFAMILY PROTEIN"/>
    <property type="match status" value="1"/>
</dbReference>